<accession>A0ACC2T9T3</accession>
<dbReference type="Proteomes" id="UP001165960">
    <property type="component" value="Unassembled WGS sequence"/>
</dbReference>
<organism evidence="1 2">
    <name type="scientific">Entomophthora muscae</name>
    <dbReference type="NCBI Taxonomy" id="34485"/>
    <lineage>
        <taxon>Eukaryota</taxon>
        <taxon>Fungi</taxon>
        <taxon>Fungi incertae sedis</taxon>
        <taxon>Zoopagomycota</taxon>
        <taxon>Entomophthoromycotina</taxon>
        <taxon>Entomophthoromycetes</taxon>
        <taxon>Entomophthorales</taxon>
        <taxon>Entomophthoraceae</taxon>
        <taxon>Entomophthora</taxon>
    </lineage>
</organism>
<comment type="caution">
    <text evidence="1">The sequence shown here is derived from an EMBL/GenBank/DDBJ whole genome shotgun (WGS) entry which is preliminary data.</text>
</comment>
<protein>
    <submittedName>
        <fullName evidence="1">Rho-GTPase-activating protein 8</fullName>
    </submittedName>
</protein>
<dbReference type="EMBL" id="QTSX02003553">
    <property type="protein sequence ID" value="KAJ9071042.1"/>
    <property type="molecule type" value="Genomic_DNA"/>
</dbReference>
<gene>
    <name evidence="1" type="primary">rga8_1</name>
    <name evidence="1" type="ORF">DSO57_1001290</name>
</gene>
<reference evidence="1" key="1">
    <citation type="submission" date="2022-04" db="EMBL/GenBank/DDBJ databases">
        <title>Genome of the entomopathogenic fungus Entomophthora muscae.</title>
        <authorList>
            <person name="Elya C."/>
            <person name="Lovett B.R."/>
            <person name="Lee E."/>
            <person name="Macias A.M."/>
            <person name="Hajek A.E."/>
            <person name="De Bivort B.L."/>
            <person name="Kasson M.T."/>
            <person name="De Fine Licht H.H."/>
            <person name="Stajich J.E."/>
        </authorList>
    </citation>
    <scope>NUCLEOTIDE SEQUENCE</scope>
    <source>
        <strain evidence="1">Berkeley</strain>
    </source>
</reference>
<evidence type="ECO:0000313" key="1">
    <source>
        <dbReference type="EMBL" id="KAJ9071042.1"/>
    </source>
</evidence>
<sequence>MNFIHSFWPADNKYRESLGRLDEQFQLSVSENKHIVTFVKNWLQVQDLYGNGLKDLLGKKLFATSDKDAGDQPDDAASLGRAYKAIKENCFNRGVLHLDTSKSIREQVLNLLQKTTQDYEDIYKQMKGELLEKINQFEKWQSILEIANKNYIEKCRIADKLEENAVNEAHRQEEANNVSPKPNNTYKLRKLTFTEMEMKGFLKRAQSEGASQETKTMFLGLFRGLQSGEAIVQWLLHAYSEQLSTPADAAEVGQALIDQNLLRLIGPGSQFRLASTAFYQWKKRADEDSESPHYRARKIAGEADLHYKDAVEKTEALRMEIEEYMVALFICLLRKHFT</sequence>
<keyword evidence="2" id="KW-1185">Reference proteome</keyword>
<evidence type="ECO:0000313" key="2">
    <source>
        <dbReference type="Proteomes" id="UP001165960"/>
    </source>
</evidence>
<name>A0ACC2T9T3_9FUNG</name>
<proteinExistence type="predicted"/>